<evidence type="ECO:0000313" key="1">
    <source>
        <dbReference type="EMBL" id="GAA0146467.1"/>
    </source>
</evidence>
<protein>
    <submittedName>
        <fullName evidence="1">Uncharacterized protein</fullName>
    </submittedName>
</protein>
<accession>A0AAV3P4A7</accession>
<sequence>MRLLIKDNNLSTRATDCYSDDDKFVWDSENSHDAKFILSLRLPQIAKRVKSSLGTTENNNVIATIKHVKINQLNVTCSEVAIEPWHVSRRTLLGSPKRGEKKVCVFAFHSLLGSPIEHVSHHSDYGHSRVEGANDHLCRKEGLQKQVYNIQWNKSLTRTGCEKRESKLTDSLRGSPLSADTLSDTAICNNQAWL</sequence>
<reference evidence="1 2" key="1">
    <citation type="submission" date="2024-01" db="EMBL/GenBank/DDBJ databases">
        <title>The complete chloroplast genome sequence of Lithospermum erythrorhizon: insights into the phylogenetic relationship among Boraginaceae species and the maternal lineages of purple gromwells.</title>
        <authorList>
            <person name="Okada T."/>
            <person name="Watanabe K."/>
        </authorList>
    </citation>
    <scope>NUCLEOTIDE SEQUENCE [LARGE SCALE GENOMIC DNA]</scope>
</reference>
<evidence type="ECO:0000313" key="2">
    <source>
        <dbReference type="Proteomes" id="UP001454036"/>
    </source>
</evidence>
<gene>
    <name evidence="1" type="ORF">LIER_06411</name>
</gene>
<name>A0AAV3P4A7_LITER</name>
<dbReference type="Proteomes" id="UP001454036">
    <property type="component" value="Unassembled WGS sequence"/>
</dbReference>
<comment type="caution">
    <text evidence="1">The sequence shown here is derived from an EMBL/GenBank/DDBJ whole genome shotgun (WGS) entry which is preliminary data.</text>
</comment>
<dbReference type="EMBL" id="BAABME010000935">
    <property type="protein sequence ID" value="GAA0146467.1"/>
    <property type="molecule type" value="Genomic_DNA"/>
</dbReference>
<proteinExistence type="predicted"/>
<organism evidence="1 2">
    <name type="scientific">Lithospermum erythrorhizon</name>
    <name type="common">Purple gromwell</name>
    <name type="synonym">Lithospermum officinale var. erythrorhizon</name>
    <dbReference type="NCBI Taxonomy" id="34254"/>
    <lineage>
        <taxon>Eukaryota</taxon>
        <taxon>Viridiplantae</taxon>
        <taxon>Streptophyta</taxon>
        <taxon>Embryophyta</taxon>
        <taxon>Tracheophyta</taxon>
        <taxon>Spermatophyta</taxon>
        <taxon>Magnoliopsida</taxon>
        <taxon>eudicotyledons</taxon>
        <taxon>Gunneridae</taxon>
        <taxon>Pentapetalae</taxon>
        <taxon>asterids</taxon>
        <taxon>lamiids</taxon>
        <taxon>Boraginales</taxon>
        <taxon>Boraginaceae</taxon>
        <taxon>Boraginoideae</taxon>
        <taxon>Lithospermeae</taxon>
        <taxon>Lithospermum</taxon>
    </lineage>
</organism>
<dbReference type="AlphaFoldDB" id="A0AAV3P4A7"/>
<keyword evidence="2" id="KW-1185">Reference proteome</keyword>